<evidence type="ECO:0008006" key="3">
    <source>
        <dbReference type="Google" id="ProtNLM"/>
    </source>
</evidence>
<sequence>MKRNVVRVLAVMAVVAAGSAVVSTPAVASDSPGDICVTNQSTWLRDQPWGNVLRTLSPGRGFRVHSIYGGSDIGTWYYGHGAEAPGQDGWIPAANCNW</sequence>
<dbReference type="OrthoDB" id="3395114at2"/>
<gene>
    <name evidence="1" type="ORF">GA0070618_3690</name>
</gene>
<keyword evidence="2" id="KW-1185">Reference proteome</keyword>
<evidence type="ECO:0000313" key="1">
    <source>
        <dbReference type="EMBL" id="SCF17062.1"/>
    </source>
</evidence>
<dbReference type="EMBL" id="LT607413">
    <property type="protein sequence ID" value="SCF17062.1"/>
    <property type="molecule type" value="Genomic_DNA"/>
</dbReference>
<dbReference type="AlphaFoldDB" id="A0A1C4Y8L4"/>
<dbReference type="Proteomes" id="UP000198253">
    <property type="component" value="Chromosome I"/>
</dbReference>
<accession>A0A1C4Y8L4</accession>
<evidence type="ECO:0000313" key="2">
    <source>
        <dbReference type="Proteomes" id="UP000198253"/>
    </source>
</evidence>
<organism evidence="1 2">
    <name type="scientific">Micromonospora echinospora</name>
    <name type="common">Micromonospora purpurea</name>
    <dbReference type="NCBI Taxonomy" id="1877"/>
    <lineage>
        <taxon>Bacteria</taxon>
        <taxon>Bacillati</taxon>
        <taxon>Actinomycetota</taxon>
        <taxon>Actinomycetes</taxon>
        <taxon>Micromonosporales</taxon>
        <taxon>Micromonosporaceae</taxon>
        <taxon>Micromonospora</taxon>
    </lineage>
</organism>
<protein>
    <recommendedName>
        <fullName evidence="3">SH3 domain-containing protein</fullName>
    </recommendedName>
</protein>
<reference evidence="2" key="1">
    <citation type="submission" date="2016-06" db="EMBL/GenBank/DDBJ databases">
        <authorList>
            <person name="Varghese N."/>
            <person name="Submissions Spin"/>
        </authorList>
    </citation>
    <scope>NUCLEOTIDE SEQUENCE [LARGE SCALE GENOMIC DNA]</scope>
    <source>
        <strain evidence="2">DSM 43816</strain>
    </source>
</reference>
<dbReference type="InParanoid" id="A0A1C4Y8L4"/>
<dbReference type="RefSeq" id="WP_143740188.1">
    <property type="nucleotide sequence ID" value="NZ_LT607413.1"/>
</dbReference>
<name>A0A1C4Y8L4_MICEC</name>
<proteinExistence type="predicted"/>